<dbReference type="EMBL" id="JANAKD010000480">
    <property type="protein sequence ID" value="KAJ3493505.1"/>
    <property type="molecule type" value="Genomic_DNA"/>
</dbReference>
<name>A0ACC1QXU4_9HYPO</name>
<organism evidence="1 2">
    <name type="scientific">Lecanicillium saksenae</name>
    <dbReference type="NCBI Taxonomy" id="468837"/>
    <lineage>
        <taxon>Eukaryota</taxon>
        <taxon>Fungi</taxon>
        <taxon>Dikarya</taxon>
        <taxon>Ascomycota</taxon>
        <taxon>Pezizomycotina</taxon>
        <taxon>Sordariomycetes</taxon>
        <taxon>Hypocreomycetidae</taxon>
        <taxon>Hypocreales</taxon>
        <taxon>Cordycipitaceae</taxon>
        <taxon>Lecanicillium</taxon>
    </lineage>
</organism>
<keyword evidence="2" id="KW-1185">Reference proteome</keyword>
<comment type="caution">
    <text evidence="1">The sequence shown here is derived from an EMBL/GenBank/DDBJ whole genome shotgun (WGS) entry which is preliminary data.</text>
</comment>
<dbReference type="Proteomes" id="UP001148737">
    <property type="component" value="Unassembled WGS sequence"/>
</dbReference>
<protein>
    <submittedName>
        <fullName evidence="1">Uncharacterized protein</fullName>
    </submittedName>
</protein>
<accession>A0ACC1QXU4</accession>
<evidence type="ECO:0000313" key="2">
    <source>
        <dbReference type="Proteomes" id="UP001148737"/>
    </source>
</evidence>
<evidence type="ECO:0000313" key="1">
    <source>
        <dbReference type="EMBL" id="KAJ3493505.1"/>
    </source>
</evidence>
<sequence>MLCKGALLLALNTIAFAADDALATVYQDFGLRGLNQSIYTKDCLKVEEQLKYHIRSISISKGFACTFFSDVACKADLYEIDGTDIYILPSPKADGIRCQEA</sequence>
<gene>
    <name evidence="1" type="ORF">NLG97_g4692</name>
</gene>
<proteinExistence type="predicted"/>
<reference evidence="1" key="1">
    <citation type="submission" date="2022-07" db="EMBL/GenBank/DDBJ databases">
        <title>Genome Sequence of Lecanicillium saksenae.</title>
        <authorList>
            <person name="Buettner E."/>
        </authorList>
    </citation>
    <scope>NUCLEOTIDE SEQUENCE</scope>
    <source>
        <strain evidence="1">VT-O1</strain>
    </source>
</reference>